<reference evidence="2 3" key="1">
    <citation type="submission" date="2016-10" db="EMBL/GenBank/DDBJ databases">
        <authorList>
            <person name="de Groot N.N."/>
        </authorList>
    </citation>
    <scope>NUCLEOTIDE SEQUENCE [LARGE SCALE GENOMIC DNA]</scope>
    <source>
        <strain evidence="2 3">CGMCC 4.3491</strain>
    </source>
</reference>
<dbReference type="STRING" id="381665.SAMN05216554_2618"/>
<feature type="transmembrane region" description="Helical" evidence="1">
    <location>
        <begin position="75"/>
        <end position="96"/>
    </location>
</feature>
<evidence type="ECO:0000313" key="3">
    <source>
        <dbReference type="Proteomes" id="UP000198891"/>
    </source>
</evidence>
<gene>
    <name evidence="2" type="ORF">SAMN05216554_2618</name>
</gene>
<dbReference type="OrthoDB" id="9928279at2"/>
<dbReference type="RefSeq" id="WP_092554289.1">
    <property type="nucleotide sequence ID" value="NZ_FNPZ01000002.1"/>
</dbReference>
<keyword evidence="1" id="KW-0472">Membrane</keyword>
<dbReference type="AlphaFoldDB" id="A0A1H3QLW7"/>
<accession>A0A1H3QLW7</accession>
<sequence length="142" mass="14505">MVVGAIAGVEYSLLYTVLDLLLDPAWAGGTGSVGLSVFGAMVGLAVGIGYGFVVGVVTCAAMAAAWAMRAPQSGAIVVGSSAMTATAATLVMVTVGSDPATLLVPLWTSTWGVAGVILLTWLAGLRPHDYWDIVEKRSYSAR</sequence>
<protein>
    <submittedName>
        <fullName evidence="2">Uncharacterized protein</fullName>
    </submittedName>
</protein>
<organism evidence="2 3">
    <name type="scientific">Herbiconiux ginsengi</name>
    <dbReference type="NCBI Taxonomy" id="381665"/>
    <lineage>
        <taxon>Bacteria</taxon>
        <taxon>Bacillati</taxon>
        <taxon>Actinomycetota</taxon>
        <taxon>Actinomycetes</taxon>
        <taxon>Micrococcales</taxon>
        <taxon>Microbacteriaceae</taxon>
        <taxon>Herbiconiux</taxon>
    </lineage>
</organism>
<evidence type="ECO:0000313" key="2">
    <source>
        <dbReference type="EMBL" id="SDZ14367.1"/>
    </source>
</evidence>
<evidence type="ECO:0000256" key="1">
    <source>
        <dbReference type="SAM" id="Phobius"/>
    </source>
</evidence>
<feature type="transmembrane region" description="Helical" evidence="1">
    <location>
        <begin position="37"/>
        <end position="63"/>
    </location>
</feature>
<keyword evidence="1" id="KW-0812">Transmembrane</keyword>
<proteinExistence type="predicted"/>
<keyword evidence="1" id="KW-1133">Transmembrane helix</keyword>
<keyword evidence="3" id="KW-1185">Reference proteome</keyword>
<dbReference type="EMBL" id="FNPZ01000002">
    <property type="protein sequence ID" value="SDZ14367.1"/>
    <property type="molecule type" value="Genomic_DNA"/>
</dbReference>
<dbReference type="Proteomes" id="UP000198891">
    <property type="component" value="Unassembled WGS sequence"/>
</dbReference>
<feature type="transmembrane region" description="Helical" evidence="1">
    <location>
        <begin position="102"/>
        <end position="123"/>
    </location>
</feature>
<name>A0A1H3QLW7_9MICO</name>